<protein>
    <submittedName>
        <fullName evidence="1">Uncharacterized protein</fullName>
    </submittedName>
</protein>
<accession>A0A8S5QTB4</accession>
<name>A0A8S5QTB4_9CAUD</name>
<proteinExistence type="predicted"/>
<reference evidence="1" key="1">
    <citation type="journal article" date="2021" name="Proc. Natl. Acad. Sci. U.S.A.">
        <title>A Catalog of Tens of Thousands of Viruses from Human Metagenomes Reveals Hidden Associations with Chronic Diseases.</title>
        <authorList>
            <person name="Tisza M.J."/>
            <person name="Buck C.B."/>
        </authorList>
    </citation>
    <scope>NUCLEOTIDE SEQUENCE</scope>
    <source>
        <strain evidence="1">CtETl1</strain>
    </source>
</reference>
<organism evidence="1">
    <name type="scientific">Siphoviridae sp. ctETl1</name>
    <dbReference type="NCBI Taxonomy" id="2826207"/>
    <lineage>
        <taxon>Viruses</taxon>
        <taxon>Duplodnaviria</taxon>
        <taxon>Heunggongvirae</taxon>
        <taxon>Uroviricota</taxon>
        <taxon>Caudoviricetes</taxon>
    </lineage>
</organism>
<sequence length="47" mass="5433">MTSFENDGKRGKNRVLLGWNVKNVLNIINLLCNICVYQNYYVPLQSS</sequence>
<dbReference type="EMBL" id="BK015731">
    <property type="protein sequence ID" value="DAE22344.1"/>
    <property type="molecule type" value="Genomic_DNA"/>
</dbReference>
<evidence type="ECO:0000313" key="1">
    <source>
        <dbReference type="EMBL" id="DAE22344.1"/>
    </source>
</evidence>